<dbReference type="EMBL" id="BAAAON010000001">
    <property type="protein sequence ID" value="GAA2173555.1"/>
    <property type="molecule type" value="Genomic_DNA"/>
</dbReference>
<protein>
    <submittedName>
        <fullName evidence="1">Uncharacterized protein</fullName>
    </submittedName>
</protein>
<proteinExistence type="predicted"/>
<reference evidence="1 2" key="1">
    <citation type="journal article" date="2019" name="Int. J. Syst. Evol. Microbiol.">
        <title>The Global Catalogue of Microorganisms (GCM) 10K type strain sequencing project: providing services to taxonomists for standard genome sequencing and annotation.</title>
        <authorList>
            <consortium name="The Broad Institute Genomics Platform"/>
            <consortium name="The Broad Institute Genome Sequencing Center for Infectious Disease"/>
            <person name="Wu L."/>
            <person name="Ma J."/>
        </authorList>
    </citation>
    <scope>NUCLEOTIDE SEQUENCE [LARGE SCALE GENOMIC DNA]</scope>
    <source>
        <strain evidence="1 2">JCM 14917</strain>
    </source>
</reference>
<gene>
    <name evidence="1" type="ORF">GCM10009784_08330</name>
</gene>
<sequence length="94" mass="9969">MVVIRRADNCSVFESFSRSDSALMGLSLIGFLCPRWAFGTVGCRGTMGIRKQGRDPMGAAVPERFSAEAEQAVINMHRSTAGLDAAVSAMKGTG</sequence>
<name>A0ABN3AQL7_9MICC</name>
<accession>A0ABN3AQL7</accession>
<organism evidence="1 2">
    <name type="scientific">Arthrobacter parietis</name>
    <dbReference type="NCBI Taxonomy" id="271434"/>
    <lineage>
        <taxon>Bacteria</taxon>
        <taxon>Bacillati</taxon>
        <taxon>Actinomycetota</taxon>
        <taxon>Actinomycetes</taxon>
        <taxon>Micrococcales</taxon>
        <taxon>Micrococcaceae</taxon>
        <taxon>Arthrobacter</taxon>
    </lineage>
</organism>
<comment type="caution">
    <text evidence="1">The sequence shown here is derived from an EMBL/GenBank/DDBJ whole genome shotgun (WGS) entry which is preliminary data.</text>
</comment>
<evidence type="ECO:0000313" key="1">
    <source>
        <dbReference type="EMBL" id="GAA2173555.1"/>
    </source>
</evidence>
<evidence type="ECO:0000313" key="2">
    <source>
        <dbReference type="Proteomes" id="UP001500974"/>
    </source>
</evidence>
<keyword evidence="2" id="KW-1185">Reference proteome</keyword>
<dbReference type="Proteomes" id="UP001500974">
    <property type="component" value="Unassembled WGS sequence"/>
</dbReference>